<dbReference type="EMBL" id="GL379906">
    <property type="protein sequence ID" value="EGT33845.1"/>
    <property type="molecule type" value="Genomic_DNA"/>
</dbReference>
<name>G0NLQ4_CAEBE</name>
<feature type="compositionally biased region" description="Basic residues" evidence="2">
    <location>
        <begin position="148"/>
        <end position="157"/>
    </location>
</feature>
<reference evidence="4" key="1">
    <citation type="submission" date="2011-07" db="EMBL/GenBank/DDBJ databases">
        <authorList>
            <consortium name="Caenorhabditis brenneri Sequencing and Analysis Consortium"/>
            <person name="Wilson R.K."/>
        </authorList>
    </citation>
    <scope>NUCLEOTIDE SEQUENCE [LARGE SCALE GENOMIC DNA]</scope>
    <source>
        <strain evidence="4">PB2801</strain>
    </source>
</reference>
<dbReference type="InParanoid" id="G0NLQ4"/>
<dbReference type="Proteomes" id="UP000008068">
    <property type="component" value="Unassembled WGS sequence"/>
</dbReference>
<protein>
    <submittedName>
        <fullName evidence="3">Uncharacterized protein</fullName>
    </submittedName>
</protein>
<feature type="compositionally biased region" description="Basic and acidic residues" evidence="2">
    <location>
        <begin position="158"/>
        <end position="176"/>
    </location>
</feature>
<evidence type="ECO:0000256" key="2">
    <source>
        <dbReference type="SAM" id="MobiDB-lite"/>
    </source>
</evidence>
<dbReference type="HOGENOM" id="CLU_1526506_0_0_1"/>
<keyword evidence="1" id="KW-0175">Coiled coil</keyword>
<dbReference type="AlphaFoldDB" id="G0NLQ4"/>
<accession>G0NLQ4</accession>
<evidence type="ECO:0000256" key="1">
    <source>
        <dbReference type="SAM" id="Coils"/>
    </source>
</evidence>
<evidence type="ECO:0000313" key="3">
    <source>
        <dbReference type="EMBL" id="EGT33845.1"/>
    </source>
</evidence>
<proteinExistence type="predicted"/>
<gene>
    <name evidence="3" type="ORF">CAEBREN_06991</name>
</gene>
<feature type="coiled-coil region" evidence="1">
    <location>
        <begin position="117"/>
        <end position="145"/>
    </location>
</feature>
<organism evidence="4">
    <name type="scientific">Caenorhabditis brenneri</name>
    <name type="common">Nematode worm</name>
    <dbReference type="NCBI Taxonomy" id="135651"/>
    <lineage>
        <taxon>Eukaryota</taxon>
        <taxon>Metazoa</taxon>
        <taxon>Ecdysozoa</taxon>
        <taxon>Nematoda</taxon>
        <taxon>Chromadorea</taxon>
        <taxon>Rhabditida</taxon>
        <taxon>Rhabditina</taxon>
        <taxon>Rhabditomorpha</taxon>
        <taxon>Rhabditoidea</taxon>
        <taxon>Rhabditidae</taxon>
        <taxon>Peloderinae</taxon>
        <taxon>Caenorhabditis</taxon>
    </lineage>
</organism>
<feature type="region of interest" description="Disordered" evidence="2">
    <location>
        <begin position="147"/>
        <end position="176"/>
    </location>
</feature>
<evidence type="ECO:0000313" key="4">
    <source>
        <dbReference type="Proteomes" id="UP000008068"/>
    </source>
</evidence>
<keyword evidence="4" id="KW-1185">Reference proteome</keyword>
<sequence>MFDVIEVTDVMEVYEPNKSPYAKIPDYQGEKTCRDDDRDERTPVVVPSAATDEALAQLMRQCLNVSHNTALELLAAHPLEKAIQVGQGIARLPPGVVRAEFSAKLGNPGDDERYIARVARERALAKAEEEAKAAKEAERLDLEQRVAAGRRLRKPTKRKEEAEEMKKLEKGKRSEK</sequence>